<dbReference type="OrthoDB" id="3352225at2759"/>
<proteinExistence type="predicted"/>
<organism evidence="3 4">
    <name type="scientific">Mycena chlorophos</name>
    <name type="common">Agaric fungus</name>
    <name type="synonym">Agaricus chlorophos</name>
    <dbReference type="NCBI Taxonomy" id="658473"/>
    <lineage>
        <taxon>Eukaryota</taxon>
        <taxon>Fungi</taxon>
        <taxon>Dikarya</taxon>
        <taxon>Basidiomycota</taxon>
        <taxon>Agaricomycotina</taxon>
        <taxon>Agaricomycetes</taxon>
        <taxon>Agaricomycetidae</taxon>
        <taxon>Agaricales</taxon>
        <taxon>Marasmiineae</taxon>
        <taxon>Mycenaceae</taxon>
        <taxon>Mycena</taxon>
    </lineage>
</organism>
<evidence type="ECO:0000313" key="4">
    <source>
        <dbReference type="Proteomes" id="UP000613580"/>
    </source>
</evidence>
<keyword evidence="4" id="KW-1185">Reference proteome</keyword>
<evidence type="ECO:0000313" key="3">
    <source>
        <dbReference type="EMBL" id="KAF7323293.1"/>
    </source>
</evidence>
<dbReference type="InterPro" id="IPR046522">
    <property type="entry name" value="DUF6699"/>
</dbReference>
<dbReference type="Pfam" id="PF20415">
    <property type="entry name" value="DUF6699"/>
    <property type="match status" value="1"/>
</dbReference>
<evidence type="ECO:0000256" key="1">
    <source>
        <dbReference type="SAM" id="MobiDB-lite"/>
    </source>
</evidence>
<feature type="region of interest" description="Disordered" evidence="1">
    <location>
        <begin position="1"/>
        <end position="46"/>
    </location>
</feature>
<dbReference type="Proteomes" id="UP000613580">
    <property type="component" value="Unassembled WGS sequence"/>
</dbReference>
<feature type="compositionally biased region" description="Pro residues" evidence="1">
    <location>
        <begin position="9"/>
        <end position="30"/>
    </location>
</feature>
<evidence type="ECO:0000259" key="2">
    <source>
        <dbReference type="Pfam" id="PF20415"/>
    </source>
</evidence>
<protein>
    <submittedName>
        <fullName evidence="3">Alpha-1,2-Mannosidase</fullName>
    </submittedName>
</protein>
<comment type="caution">
    <text evidence="3">The sequence shown here is derived from an EMBL/GenBank/DDBJ whole genome shotgun (WGS) entry which is preliminary data.</text>
</comment>
<gene>
    <name evidence="3" type="ORF">HMN09_00110100</name>
</gene>
<feature type="region of interest" description="Disordered" evidence="1">
    <location>
        <begin position="502"/>
        <end position="554"/>
    </location>
</feature>
<dbReference type="AlphaFoldDB" id="A0A8H6TQG2"/>
<reference evidence="3" key="1">
    <citation type="submission" date="2020-05" db="EMBL/GenBank/DDBJ databases">
        <title>Mycena genomes resolve the evolution of fungal bioluminescence.</title>
        <authorList>
            <person name="Tsai I.J."/>
        </authorList>
    </citation>
    <scope>NUCLEOTIDE SEQUENCE</scope>
    <source>
        <strain evidence="3">110903Hualien_Pintung</strain>
    </source>
</reference>
<dbReference type="EMBL" id="JACAZE010000001">
    <property type="protein sequence ID" value="KAF7323293.1"/>
    <property type="molecule type" value="Genomic_DNA"/>
</dbReference>
<name>A0A8H6TQG2_MYCCL</name>
<accession>A0A8H6TQG2</accession>
<feature type="domain" description="DUF6699" evidence="2">
    <location>
        <begin position="326"/>
        <end position="459"/>
    </location>
</feature>
<sequence length="554" mass="57858">MASPNVTPFIPPLGTPSPGPAGPPQPPLVPTAPTGANPAYPQWAANPQTPGSYPAFGAGFGAGAGHPIIYPNTPYSAAQATPFLPATPLNGTGVPTYFPATGPPGVARPLPPVDAYPPFVPPGMGMHSPWGHPPVPMTPWGAPGTPWAAGPAGYPSPYPPAGAAPMGPPPAAFTRPMAYGGPGAGAPFTPGAPMPGGAAPDPWAAGPGGPAMAPWAQAQAAQQAAAQAQMGMGMPGMPGGVGLGFAPSIYGMGAAAMGMGMGAFGMQPEPVQRAMGQGGDRVGEFFEGPHYGPVLEPFLIRAVHAHVRLNPLLAPADVTSTTAPYLKWNMLFASNQCTRSDDPPHISWSKGRGEPATFPRVTFLRLVSHTVPWSINVPQRNRDVGVTCGDVIDAISTSMYGLASEEEFRLLPPTQKTHVSEAYRHNRSRANGVPGGGLSPGMLRLDWLGQDTMFGGVRENEQLGKQRCGGDVLPCTFELVCVKRYVLSAEEIRAQEALQRNVERERERRRRARRAAVESVTDEDDPGAGRANEDSSSSEEDEPRGRSSRSSRRG</sequence>